<sequence>MKNSKLSVARIPWTINPPTPNPKEFLFLLLLILFVPTDLFSQLNELVSEFQKTESEAESIADSIVGVVKTIAGVSVIIGSLVYLYLREQQSDLTKKVGNTIIGIALFFILLAVGDSIRS</sequence>
<dbReference type="InterPro" id="IPR007039">
    <property type="entry name" value="TrbC/VirB2"/>
</dbReference>
<keyword evidence="1" id="KW-0472">Membrane</keyword>
<evidence type="ECO:0000313" key="2">
    <source>
        <dbReference type="EMBL" id="RKN83476.1"/>
    </source>
</evidence>
<name>A0A3B0CHZ4_9FLAO</name>
<dbReference type="RefSeq" id="WP_120710683.1">
    <property type="nucleotide sequence ID" value="NZ_RBCJ01000001.1"/>
</dbReference>
<reference evidence="2 3" key="1">
    <citation type="submission" date="2018-10" db="EMBL/GenBank/DDBJ databases">
        <title>Ulvibacterium marinum gen. nov., sp. nov., a novel marine bacterium of the family Flavobacteriaceae, isolated from a culture of the green alga Ulva prolifera.</title>
        <authorList>
            <person name="Zhang Z."/>
        </authorList>
    </citation>
    <scope>NUCLEOTIDE SEQUENCE [LARGE SCALE GENOMIC DNA]</scope>
    <source>
        <strain evidence="2 3">CCMM003</strain>
    </source>
</reference>
<accession>A0A3B0CHZ4</accession>
<feature type="transmembrane region" description="Helical" evidence="1">
    <location>
        <begin position="25"/>
        <end position="43"/>
    </location>
</feature>
<evidence type="ECO:0000256" key="1">
    <source>
        <dbReference type="SAM" id="Phobius"/>
    </source>
</evidence>
<protein>
    <submittedName>
        <fullName evidence="2">DUF4134 domain-containing protein</fullName>
    </submittedName>
</protein>
<evidence type="ECO:0000313" key="3">
    <source>
        <dbReference type="Proteomes" id="UP000276603"/>
    </source>
</evidence>
<keyword evidence="1" id="KW-1133">Transmembrane helix</keyword>
<comment type="caution">
    <text evidence="2">The sequence shown here is derived from an EMBL/GenBank/DDBJ whole genome shotgun (WGS) entry which is preliminary data.</text>
</comment>
<dbReference type="AlphaFoldDB" id="A0A3B0CHZ4"/>
<proteinExistence type="predicted"/>
<keyword evidence="1" id="KW-0812">Transmembrane</keyword>
<gene>
    <name evidence="2" type="ORF">D7Z94_06570</name>
</gene>
<feature type="transmembrane region" description="Helical" evidence="1">
    <location>
        <begin position="97"/>
        <end position="114"/>
    </location>
</feature>
<organism evidence="2 3">
    <name type="scientific">Ulvibacterium marinum</name>
    <dbReference type="NCBI Taxonomy" id="2419782"/>
    <lineage>
        <taxon>Bacteria</taxon>
        <taxon>Pseudomonadati</taxon>
        <taxon>Bacteroidota</taxon>
        <taxon>Flavobacteriia</taxon>
        <taxon>Flavobacteriales</taxon>
        <taxon>Flavobacteriaceae</taxon>
        <taxon>Ulvibacterium</taxon>
    </lineage>
</organism>
<dbReference type="Pfam" id="PF04956">
    <property type="entry name" value="TrbC"/>
    <property type="match status" value="1"/>
</dbReference>
<dbReference type="OrthoDB" id="1179593at2"/>
<dbReference type="EMBL" id="RBCJ01000001">
    <property type="protein sequence ID" value="RKN83476.1"/>
    <property type="molecule type" value="Genomic_DNA"/>
</dbReference>
<keyword evidence="3" id="KW-1185">Reference proteome</keyword>
<dbReference type="Proteomes" id="UP000276603">
    <property type="component" value="Unassembled WGS sequence"/>
</dbReference>
<feature type="transmembrane region" description="Helical" evidence="1">
    <location>
        <begin position="63"/>
        <end position="85"/>
    </location>
</feature>